<feature type="transmembrane region" description="Helical" evidence="1">
    <location>
        <begin position="270"/>
        <end position="295"/>
    </location>
</feature>
<evidence type="ECO:0008006" key="4">
    <source>
        <dbReference type="Google" id="ProtNLM"/>
    </source>
</evidence>
<dbReference type="PANTHER" id="PTHR11319:SF35">
    <property type="entry name" value="OUTER MEMBRANE PROTEIN PMPC-RELATED"/>
    <property type="match status" value="1"/>
</dbReference>
<feature type="transmembrane region" description="Helical" evidence="1">
    <location>
        <begin position="426"/>
        <end position="449"/>
    </location>
</feature>
<feature type="transmembrane region" description="Helical" evidence="1">
    <location>
        <begin position="482"/>
        <end position="507"/>
    </location>
</feature>
<dbReference type="PANTHER" id="PTHR11319">
    <property type="entry name" value="G PROTEIN-COUPLED RECEPTOR-RELATED"/>
    <property type="match status" value="1"/>
</dbReference>
<proteinExistence type="predicted"/>
<name>A0A2G8KAB1_STIJA</name>
<dbReference type="SMART" id="SM01411">
    <property type="entry name" value="Ephrin_rec_like"/>
    <property type="match status" value="2"/>
</dbReference>
<keyword evidence="3" id="KW-1185">Reference proteome</keyword>
<comment type="caution">
    <text evidence="2">The sequence shown here is derived from an EMBL/GenBank/DDBJ whole genome shotgun (WGS) entry which is preliminary data.</text>
</comment>
<evidence type="ECO:0000313" key="3">
    <source>
        <dbReference type="Proteomes" id="UP000230750"/>
    </source>
</evidence>
<sequence>MSLLVIIYHFEGYQHVLHFANRICVNPLSLPVVYVNDNFDMALALNTDGFSCNFYQTFSECTPCGAGTYGSTQLSGGCHACPKGGFYQDDIAQTVPLQSDFGIPACKLCNVGTYVKKGRGTSPHDCEVCPEGTNQTVDAGFRACYCKYNYARTDRYGPCSLCLEEGLNCSLEFKDILPGYMWNWNFPLANLSYYEHFVGNLKVNYDPGTIPAKYTGEIPRIFECPRTESCPNDNDSLSGNCAKGYTGWLCTNCEPKYYSVLTSCVPCPSLAFLVLESCVFVIVCALACFLLVLQIKRKSSREQNERSLFDVIIGRIKILLGFYQVIGEIFTSLHDIKWTGTLVIMGKFISAFEINILRLFVRPRCFDEKLDLNPKIQFIIGAVLPVVIMLIPFMYYQGNKLYVFIRFSPIVRMSLRSHFQNLKKGLFACVVVLLFVIYPPVCSVIFSLYPLSCKSFHIDQDKKYNITRLRSDFDVDCTGLQAYHVSAFILTVIYVIALPAALLYLLCKNFCLSARKKDSLMDDLPPDNTDDPTDPLVINNSPTYSSTPTWLNFLSENYKKEFWFWEIVELARKVTQTLLITLFGWEDRLTVILTTCISVLFLLLHARYRPMKSSYEQGLQVDYDLHFLT</sequence>
<evidence type="ECO:0000256" key="1">
    <source>
        <dbReference type="SAM" id="Phobius"/>
    </source>
</evidence>
<dbReference type="EMBL" id="MRZV01000746">
    <property type="protein sequence ID" value="PIK44905.1"/>
    <property type="molecule type" value="Genomic_DNA"/>
</dbReference>
<keyword evidence="1" id="KW-0472">Membrane</keyword>
<dbReference type="AlphaFoldDB" id="A0A2G8KAB1"/>
<protein>
    <recommendedName>
        <fullName evidence="4">Tyrosine-protein kinase ephrin type A/B receptor-like domain-containing protein</fullName>
    </recommendedName>
</protein>
<evidence type="ECO:0000313" key="2">
    <source>
        <dbReference type="EMBL" id="PIK44905.1"/>
    </source>
</evidence>
<organism evidence="2 3">
    <name type="scientific">Stichopus japonicus</name>
    <name type="common">Sea cucumber</name>
    <dbReference type="NCBI Taxonomy" id="307972"/>
    <lineage>
        <taxon>Eukaryota</taxon>
        <taxon>Metazoa</taxon>
        <taxon>Echinodermata</taxon>
        <taxon>Eleutherozoa</taxon>
        <taxon>Echinozoa</taxon>
        <taxon>Holothuroidea</taxon>
        <taxon>Aspidochirotacea</taxon>
        <taxon>Aspidochirotida</taxon>
        <taxon>Stichopodidae</taxon>
        <taxon>Apostichopus</taxon>
    </lineage>
</organism>
<feature type="transmembrane region" description="Helical" evidence="1">
    <location>
        <begin position="338"/>
        <end position="357"/>
    </location>
</feature>
<feature type="transmembrane region" description="Helical" evidence="1">
    <location>
        <begin position="589"/>
        <end position="606"/>
    </location>
</feature>
<keyword evidence="1" id="KW-1133">Transmembrane helix</keyword>
<keyword evidence="1" id="KW-0812">Transmembrane</keyword>
<dbReference type="OrthoDB" id="10062419at2759"/>
<dbReference type="Proteomes" id="UP000230750">
    <property type="component" value="Unassembled WGS sequence"/>
</dbReference>
<gene>
    <name evidence="2" type="ORF">BSL78_18243</name>
</gene>
<feature type="transmembrane region" description="Helical" evidence="1">
    <location>
        <begin position="378"/>
        <end position="395"/>
    </location>
</feature>
<accession>A0A2G8KAB1</accession>
<reference evidence="2 3" key="1">
    <citation type="journal article" date="2017" name="PLoS Biol.">
        <title>The sea cucumber genome provides insights into morphological evolution and visceral regeneration.</title>
        <authorList>
            <person name="Zhang X."/>
            <person name="Sun L."/>
            <person name="Yuan J."/>
            <person name="Sun Y."/>
            <person name="Gao Y."/>
            <person name="Zhang L."/>
            <person name="Li S."/>
            <person name="Dai H."/>
            <person name="Hamel J.F."/>
            <person name="Liu C."/>
            <person name="Yu Y."/>
            <person name="Liu S."/>
            <person name="Lin W."/>
            <person name="Guo K."/>
            <person name="Jin S."/>
            <person name="Xu P."/>
            <person name="Storey K.B."/>
            <person name="Huan P."/>
            <person name="Zhang T."/>
            <person name="Zhou Y."/>
            <person name="Zhang J."/>
            <person name="Lin C."/>
            <person name="Li X."/>
            <person name="Xing L."/>
            <person name="Huo D."/>
            <person name="Sun M."/>
            <person name="Wang L."/>
            <person name="Mercier A."/>
            <person name="Li F."/>
            <person name="Yang H."/>
            <person name="Xiang J."/>
        </authorList>
    </citation>
    <scope>NUCLEOTIDE SEQUENCE [LARGE SCALE GENOMIC DNA]</scope>
    <source>
        <strain evidence="2">Shaxun</strain>
        <tissue evidence="2">Muscle</tissue>
    </source>
</reference>